<sequence>MGSPFSPSPGGAFARRQGRLRARTCGCCRWRRSRARRRPGT</sequence>
<dbReference type="AlphaFoldDB" id="J9GE07"/>
<proteinExistence type="predicted"/>
<gene>
    <name evidence="1" type="ORF">EVA_14300</name>
</gene>
<evidence type="ECO:0000313" key="1">
    <source>
        <dbReference type="EMBL" id="EJW97594.1"/>
    </source>
</evidence>
<comment type="caution">
    <text evidence="1">The sequence shown here is derived from an EMBL/GenBank/DDBJ whole genome shotgun (WGS) entry which is preliminary data.</text>
</comment>
<reference evidence="1" key="1">
    <citation type="journal article" date="2012" name="PLoS ONE">
        <title>Gene sets for utilization of primary and secondary nutrition supplies in the distal gut of endangered iberian lynx.</title>
        <authorList>
            <person name="Alcaide M."/>
            <person name="Messina E."/>
            <person name="Richter M."/>
            <person name="Bargiela R."/>
            <person name="Peplies J."/>
            <person name="Huws S.A."/>
            <person name="Newbold C.J."/>
            <person name="Golyshin P.N."/>
            <person name="Simon M.A."/>
            <person name="Lopez G."/>
            <person name="Yakimov M.M."/>
            <person name="Ferrer M."/>
        </authorList>
    </citation>
    <scope>NUCLEOTIDE SEQUENCE</scope>
</reference>
<accession>J9GE07</accession>
<protein>
    <submittedName>
        <fullName evidence="1">Uncharacterized protein</fullName>
    </submittedName>
</protein>
<dbReference type="EMBL" id="AMCI01004684">
    <property type="protein sequence ID" value="EJW97594.1"/>
    <property type="molecule type" value="Genomic_DNA"/>
</dbReference>
<name>J9GE07_9ZZZZ</name>
<organism evidence="1">
    <name type="scientific">gut metagenome</name>
    <dbReference type="NCBI Taxonomy" id="749906"/>
    <lineage>
        <taxon>unclassified sequences</taxon>
        <taxon>metagenomes</taxon>
        <taxon>organismal metagenomes</taxon>
    </lineage>
</organism>